<dbReference type="Pfam" id="PF16213">
    <property type="entry name" value="DCB"/>
    <property type="match status" value="1"/>
</dbReference>
<dbReference type="Proteomes" id="UP000269396">
    <property type="component" value="Unassembled WGS sequence"/>
</dbReference>
<feature type="domain" description="Mon2/Sec7/BIG1-like dimerisation and cyclophilin-binding" evidence="1">
    <location>
        <begin position="57"/>
        <end position="192"/>
    </location>
</feature>
<proteinExistence type="predicted"/>
<protein>
    <recommendedName>
        <fullName evidence="1">Mon2/Sec7/BIG1-like dimerisation and cyclophilin-binding domain-containing protein</fullName>
    </recommendedName>
</protein>
<keyword evidence="3" id="KW-1185">Reference proteome</keyword>
<sequence length="309" mass="35136">MLAISSKNPNDQELPLQNLNSLKQNIPSTRIVSSFPTPETDNTIQIPQPQFSISSQAFSMFLTRSIEKIASERETRKSNNSAVKKACEEALVLLKEQPQVLPSSKISSTNESSTHLPPLKSDCGILLSDERLLRPFQLACTMKSPKIVSTAVDSLQKLIAYGHIPNTAVCSSGKVRIIEQVVTTICSCFQVSPKIHNLYYQHSLFSDLNYYQYYVKLISNQQLVLFSSLPEIVYIFLSIILDVKYVYLTGYMVRMDIYSLCIPDYLHQKVTAHIVLLYVFHLHTKQNFSTVGYHKVFYMDELIILKIKI</sequence>
<evidence type="ECO:0000259" key="1">
    <source>
        <dbReference type="Pfam" id="PF16213"/>
    </source>
</evidence>
<reference evidence="2 3" key="1">
    <citation type="submission" date="2018-11" db="EMBL/GenBank/DDBJ databases">
        <authorList>
            <consortium name="Pathogen Informatics"/>
        </authorList>
    </citation>
    <scope>NUCLEOTIDE SEQUENCE [LARGE SCALE GENOMIC DNA]</scope>
    <source>
        <strain>Denwood</strain>
        <strain evidence="3">Zambia</strain>
    </source>
</reference>
<organism evidence="2 3">
    <name type="scientific">Schistosoma mattheei</name>
    <dbReference type="NCBI Taxonomy" id="31246"/>
    <lineage>
        <taxon>Eukaryota</taxon>
        <taxon>Metazoa</taxon>
        <taxon>Spiralia</taxon>
        <taxon>Lophotrochozoa</taxon>
        <taxon>Platyhelminthes</taxon>
        <taxon>Trematoda</taxon>
        <taxon>Digenea</taxon>
        <taxon>Strigeidida</taxon>
        <taxon>Schistosomatoidea</taxon>
        <taxon>Schistosomatidae</taxon>
        <taxon>Schistosoma</taxon>
    </lineage>
</organism>
<dbReference type="InterPro" id="IPR032629">
    <property type="entry name" value="DCB_dom"/>
</dbReference>
<evidence type="ECO:0000313" key="2">
    <source>
        <dbReference type="EMBL" id="VDP85898.1"/>
    </source>
</evidence>
<dbReference type="AlphaFoldDB" id="A0A183Q5J4"/>
<gene>
    <name evidence="2" type="ORF">SMTD_LOCUS21876</name>
</gene>
<dbReference type="STRING" id="31246.A0A183Q5J4"/>
<dbReference type="EMBL" id="UZAL01048904">
    <property type="protein sequence ID" value="VDP85898.1"/>
    <property type="molecule type" value="Genomic_DNA"/>
</dbReference>
<evidence type="ECO:0000313" key="3">
    <source>
        <dbReference type="Proteomes" id="UP000269396"/>
    </source>
</evidence>
<name>A0A183Q5J4_9TREM</name>
<accession>A0A183Q5J4</accession>